<comment type="cofactor">
    <cofactor evidence="1">
        <name>pyridoxal 5'-phosphate</name>
        <dbReference type="ChEBI" id="CHEBI:597326"/>
    </cofactor>
</comment>
<keyword evidence="4 13" id="KW-0808">Transferase</keyword>
<dbReference type="RefSeq" id="WP_406825673.1">
    <property type="nucleotide sequence ID" value="NZ_CP157485.1"/>
</dbReference>
<dbReference type="GO" id="GO:0000271">
    <property type="term" value="P:polysaccharide biosynthetic process"/>
    <property type="evidence" value="ECO:0007669"/>
    <property type="project" value="TreeGrafter"/>
</dbReference>
<dbReference type="PIRSF" id="PIRSF000390">
    <property type="entry name" value="PLP_StrS"/>
    <property type="match status" value="1"/>
</dbReference>
<organism evidence="13">
    <name type="scientific">Pedobacter sp. KACC 23697</name>
    <dbReference type="NCBI Taxonomy" id="3149230"/>
    <lineage>
        <taxon>Bacteria</taxon>
        <taxon>Pseudomonadati</taxon>
        <taxon>Bacteroidota</taxon>
        <taxon>Sphingobacteriia</taxon>
        <taxon>Sphingobacteriales</taxon>
        <taxon>Sphingobacteriaceae</taxon>
        <taxon>Pedobacter</taxon>
    </lineage>
</organism>
<dbReference type="EC" id="2.6.1.102" evidence="8"/>
<dbReference type="PANTHER" id="PTHR30244">
    <property type="entry name" value="TRANSAMINASE"/>
    <property type="match status" value="1"/>
</dbReference>
<evidence type="ECO:0000256" key="7">
    <source>
        <dbReference type="ARBA" id="ARBA00051587"/>
    </source>
</evidence>
<comment type="pathway">
    <text evidence="2">Bacterial outer membrane biogenesis; LPS O-antigen biosynthesis.</text>
</comment>
<evidence type="ECO:0000256" key="10">
    <source>
        <dbReference type="PIRSR" id="PIRSR000390-1"/>
    </source>
</evidence>
<feature type="modified residue" description="N6-(pyridoxal phosphate)lysine" evidence="11">
    <location>
        <position position="183"/>
    </location>
</feature>
<evidence type="ECO:0000256" key="9">
    <source>
        <dbReference type="ARBA" id="ARBA00074221"/>
    </source>
</evidence>
<accession>A0AAU7K6G5</accession>
<dbReference type="Gene3D" id="3.40.640.10">
    <property type="entry name" value="Type I PLP-dependent aspartate aminotransferase-like (Major domain)"/>
    <property type="match status" value="1"/>
</dbReference>
<evidence type="ECO:0000256" key="4">
    <source>
        <dbReference type="ARBA" id="ARBA00022679"/>
    </source>
</evidence>
<dbReference type="SUPFAM" id="SSF53383">
    <property type="entry name" value="PLP-dependent transferases"/>
    <property type="match status" value="1"/>
</dbReference>
<evidence type="ECO:0000256" key="2">
    <source>
        <dbReference type="ARBA" id="ARBA00005125"/>
    </source>
</evidence>
<dbReference type="InterPro" id="IPR000653">
    <property type="entry name" value="DegT/StrS_aminotransferase"/>
</dbReference>
<dbReference type="Pfam" id="PF01041">
    <property type="entry name" value="DegT_DnrJ_EryC1"/>
    <property type="match status" value="1"/>
</dbReference>
<dbReference type="AlphaFoldDB" id="A0AAU7K6G5"/>
<keyword evidence="3 13" id="KW-0032">Aminotransferase</keyword>
<dbReference type="GO" id="GO:0030170">
    <property type="term" value="F:pyridoxal phosphate binding"/>
    <property type="evidence" value="ECO:0007669"/>
    <property type="project" value="TreeGrafter"/>
</dbReference>
<reference evidence="13" key="1">
    <citation type="submission" date="2024-05" db="EMBL/GenBank/DDBJ databases">
        <authorList>
            <person name="Kim S."/>
            <person name="Heo J."/>
            <person name="Choi H."/>
            <person name="Choi Y."/>
            <person name="Kwon S.-W."/>
            <person name="Kim Y."/>
        </authorList>
    </citation>
    <scope>NUCLEOTIDE SEQUENCE</scope>
    <source>
        <strain evidence="13">KACC 23697</strain>
    </source>
</reference>
<comment type="similarity">
    <text evidence="6 12">Belongs to the DegT/DnrJ/EryC1 family.</text>
</comment>
<protein>
    <recommendedName>
        <fullName evidence="9">GDP-perosamine synthase</fullName>
        <ecNumber evidence="8">2.6.1.102</ecNumber>
    </recommendedName>
</protein>
<dbReference type="GO" id="GO:0102933">
    <property type="term" value="F:GDP-4-dehydro-6-deoxy-D-mannose-4-aminotransferase activity"/>
    <property type="evidence" value="ECO:0007669"/>
    <property type="project" value="UniProtKB-EC"/>
</dbReference>
<evidence type="ECO:0000256" key="6">
    <source>
        <dbReference type="ARBA" id="ARBA00037999"/>
    </source>
</evidence>
<keyword evidence="5 11" id="KW-0663">Pyridoxal phosphate</keyword>
<name>A0AAU7K6G5_9SPHI</name>
<evidence type="ECO:0000256" key="3">
    <source>
        <dbReference type="ARBA" id="ARBA00022576"/>
    </source>
</evidence>
<evidence type="ECO:0000256" key="8">
    <source>
        <dbReference type="ARBA" id="ARBA00066317"/>
    </source>
</evidence>
<evidence type="ECO:0000256" key="11">
    <source>
        <dbReference type="PIRSR" id="PIRSR000390-2"/>
    </source>
</evidence>
<evidence type="ECO:0000256" key="5">
    <source>
        <dbReference type="ARBA" id="ARBA00022898"/>
    </source>
</evidence>
<dbReference type="PANTHER" id="PTHR30244:SF34">
    <property type="entry name" value="DTDP-4-AMINO-4,6-DIDEOXYGALACTOSE TRANSAMINASE"/>
    <property type="match status" value="1"/>
</dbReference>
<evidence type="ECO:0000256" key="12">
    <source>
        <dbReference type="RuleBase" id="RU004508"/>
    </source>
</evidence>
<gene>
    <name evidence="13" type="ORF">ABEG20_01570</name>
</gene>
<dbReference type="InterPro" id="IPR015422">
    <property type="entry name" value="PyrdxlP-dep_Trfase_small"/>
</dbReference>
<dbReference type="EMBL" id="CP157485">
    <property type="protein sequence ID" value="XBO48287.1"/>
    <property type="molecule type" value="Genomic_DNA"/>
</dbReference>
<evidence type="ECO:0000313" key="13">
    <source>
        <dbReference type="EMBL" id="XBO48287.1"/>
    </source>
</evidence>
<dbReference type="FunFam" id="3.40.640.10:FF:000090">
    <property type="entry name" value="Pyridoxal phosphate-dependent aminotransferase"/>
    <property type="match status" value="1"/>
</dbReference>
<dbReference type="InterPro" id="IPR015424">
    <property type="entry name" value="PyrdxlP-dep_Trfase"/>
</dbReference>
<dbReference type="Gene3D" id="3.90.1150.10">
    <property type="entry name" value="Aspartate Aminotransferase, domain 1"/>
    <property type="match status" value="1"/>
</dbReference>
<proteinExistence type="inferred from homology"/>
<feature type="active site" description="Proton acceptor" evidence="10">
    <location>
        <position position="183"/>
    </location>
</feature>
<evidence type="ECO:0000256" key="1">
    <source>
        <dbReference type="ARBA" id="ARBA00001933"/>
    </source>
</evidence>
<sequence>MNPIQVNTPLLKGNELKYLSECINTGWISSEGPFVAAFEENFSTYHNRKHGIAVSNGSAALDIAVKALHIGAGDEVIMPTFTIISPAQSVTAVGAIPVLVDSDQQTWNMDVTQIEAKITAKTKAILVVHIYGLPVDMEPVLQLAKAYNLKVIEDAAEMHGQTYNGKKCGSFGDISIFSFYPNKHITTGEGGMLLTDDDQLAARCKKLRNLCFEPDGPRFVHHELGWNYRMTNMQAALGLAQLEQLEKFISIKRNMGSNYQKALAYLESKEYQLPIPSTSYAENIYWVFGIVAPTENKKQDLIDHLTRYKIGTRPFFWCMHEQPVFKKMKLFGGERYPVAEKLARNGFYLPSGLGLTVDELKTIITCIHEKIV</sequence>
<comment type="catalytic activity">
    <reaction evidence="7">
        <text>GDP-alpha-D-perosamine + 2-oxoglutarate = GDP-4-dehydro-alpha-D-rhamnose + L-glutamate</text>
        <dbReference type="Rhea" id="RHEA:36779"/>
        <dbReference type="ChEBI" id="CHEBI:16810"/>
        <dbReference type="ChEBI" id="CHEBI:29985"/>
        <dbReference type="ChEBI" id="CHEBI:57964"/>
        <dbReference type="ChEBI" id="CHEBI:73996"/>
        <dbReference type="EC" id="2.6.1.102"/>
    </reaction>
</comment>
<dbReference type="CDD" id="cd00616">
    <property type="entry name" value="AHBA_syn"/>
    <property type="match status" value="1"/>
</dbReference>
<dbReference type="InterPro" id="IPR015421">
    <property type="entry name" value="PyrdxlP-dep_Trfase_major"/>
</dbReference>